<dbReference type="EnsemblMetazoa" id="ISCW021701-RA">
    <property type="protein sequence ID" value="ISCW021701-PA"/>
    <property type="gene ID" value="ISCW021701"/>
</dbReference>
<dbReference type="Proteomes" id="UP000001555">
    <property type="component" value="Unassembled WGS sequence"/>
</dbReference>
<feature type="compositionally biased region" description="Polar residues" evidence="1">
    <location>
        <begin position="1"/>
        <end position="10"/>
    </location>
</feature>
<dbReference type="Gene3D" id="3.40.390.10">
    <property type="entry name" value="Collagenase (Catalytic Domain)"/>
    <property type="match status" value="1"/>
</dbReference>
<evidence type="ECO:0000313" key="2">
    <source>
        <dbReference type="EMBL" id="EEC13573.1"/>
    </source>
</evidence>
<dbReference type="EMBL" id="ABJB010092618">
    <property type="status" value="NOT_ANNOTATED_CDS"/>
    <property type="molecule type" value="Genomic_DNA"/>
</dbReference>
<dbReference type="InterPro" id="IPR024079">
    <property type="entry name" value="MetalloPept_cat_dom_sf"/>
</dbReference>
<protein>
    <submittedName>
        <fullName evidence="2 3">Uncharacterized protein</fullName>
    </submittedName>
</protein>
<dbReference type="VEuPathDB" id="VectorBase:ISCW021701"/>
<evidence type="ECO:0000256" key="1">
    <source>
        <dbReference type="SAM" id="MobiDB-lite"/>
    </source>
</evidence>
<reference evidence="3" key="2">
    <citation type="submission" date="2020-05" db="UniProtKB">
        <authorList>
            <consortium name="EnsemblMetazoa"/>
        </authorList>
    </citation>
    <scope>IDENTIFICATION</scope>
    <source>
        <strain evidence="3">wikel</strain>
    </source>
</reference>
<feature type="region of interest" description="Disordered" evidence="1">
    <location>
        <begin position="1"/>
        <end position="40"/>
    </location>
</feature>
<dbReference type="EMBL" id="DS853155">
    <property type="protein sequence ID" value="EEC13573.1"/>
    <property type="molecule type" value="Genomic_DNA"/>
</dbReference>
<feature type="compositionally biased region" description="Basic and acidic residues" evidence="1">
    <location>
        <begin position="19"/>
        <end position="32"/>
    </location>
</feature>
<dbReference type="InParanoid" id="B7Q401"/>
<sequence>MANQGTQNDAAGSRYKIGMLRERESPYRKEEEVSAGEGDLSSGDLGQIGVIQPSQSGVILLAEEVLQVKPLPARLRPSVQEGRGDPGRGLQSEDVPHVIFPAWNHKLHLYNHIGQGLAPVGGVCYRDHNCVITELGTTSDAGKPYPSAGWTSAYVAAHEIGHNGRCVAGPQNVLKPVPGGWGHWFEDSCHSGCILNAKGFRRDQRRCDSPKPRNTVHTCEGSPFRVRLCDDSNVTRQWQACAVYCKITNGPWYTPRTELNDAGGAFFPDGTWCHNDGRRDYYCQNHVCQRQVSKGRSLSLTDTVLDDPVLRTQPPLGPSRLYPLRPSAPRATSQRLSSLLLPSTPPDPSSFIFEGEQQDTPVAVGILQQPGDVDDQGYTDRDYVTVPGIVR</sequence>
<dbReference type="EMBL" id="ABJB011010690">
    <property type="status" value="NOT_ANNOTATED_CDS"/>
    <property type="molecule type" value="Genomic_DNA"/>
</dbReference>
<dbReference type="PaxDb" id="6945-B7Q401"/>
<dbReference type="EMBL" id="ABJB010179291">
    <property type="status" value="NOT_ANNOTATED_CDS"/>
    <property type="molecule type" value="Genomic_DNA"/>
</dbReference>
<reference evidence="2 4" key="1">
    <citation type="submission" date="2008-03" db="EMBL/GenBank/DDBJ databases">
        <title>Annotation of Ixodes scapularis.</title>
        <authorList>
            <consortium name="Ixodes scapularis Genome Project Consortium"/>
            <person name="Caler E."/>
            <person name="Hannick L.I."/>
            <person name="Bidwell S."/>
            <person name="Joardar V."/>
            <person name="Thiagarajan M."/>
            <person name="Amedeo P."/>
            <person name="Galinsky K.J."/>
            <person name="Schobel S."/>
            <person name="Inman J."/>
            <person name="Hostetler J."/>
            <person name="Miller J."/>
            <person name="Hammond M."/>
            <person name="Megy K."/>
            <person name="Lawson D."/>
            <person name="Kodira C."/>
            <person name="Sutton G."/>
            <person name="Meyer J."/>
            <person name="Hill C.A."/>
            <person name="Birren B."/>
            <person name="Nene V."/>
            <person name="Collins F."/>
            <person name="Alarcon-Chaidez F."/>
            <person name="Wikel S."/>
            <person name="Strausberg R."/>
        </authorList>
    </citation>
    <scope>NUCLEOTIDE SEQUENCE [LARGE SCALE GENOMIC DNA]</scope>
    <source>
        <strain evidence="4">Wikel</strain>
        <strain evidence="2">Wikel colony</strain>
    </source>
</reference>
<dbReference type="GO" id="GO:0008237">
    <property type="term" value="F:metallopeptidase activity"/>
    <property type="evidence" value="ECO:0007669"/>
    <property type="project" value="InterPro"/>
</dbReference>
<accession>B7Q401</accession>
<organism>
    <name type="scientific">Ixodes scapularis</name>
    <name type="common">Black-legged tick</name>
    <name type="synonym">Deer tick</name>
    <dbReference type="NCBI Taxonomy" id="6945"/>
    <lineage>
        <taxon>Eukaryota</taxon>
        <taxon>Metazoa</taxon>
        <taxon>Ecdysozoa</taxon>
        <taxon>Arthropoda</taxon>
        <taxon>Chelicerata</taxon>
        <taxon>Arachnida</taxon>
        <taxon>Acari</taxon>
        <taxon>Parasitiformes</taxon>
        <taxon>Ixodida</taxon>
        <taxon>Ixodoidea</taxon>
        <taxon>Ixodidae</taxon>
        <taxon>Ixodinae</taxon>
        <taxon>Ixodes</taxon>
    </lineage>
</organism>
<dbReference type="AlphaFoldDB" id="B7Q401"/>
<dbReference type="HOGENOM" id="CLU_706533_0_0_1"/>
<keyword evidence="4" id="KW-1185">Reference proteome</keyword>
<evidence type="ECO:0000313" key="4">
    <source>
        <dbReference type="Proteomes" id="UP000001555"/>
    </source>
</evidence>
<dbReference type="EMBL" id="ABJB010765751">
    <property type="status" value="NOT_ANNOTATED_CDS"/>
    <property type="molecule type" value="Genomic_DNA"/>
</dbReference>
<gene>
    <name evidence="2" type="ORF">IscW_ISCW021701</name>
</gene>
<evidence type="ECO:0000313" key="3">
    <source>
        <dbReference type="EnsemblMetazoa" id="ISCW021701-PA"/>
    </source>
</evidence>
<name>B7Q401_IXOSC</name>
<dbReference type="SUPFAM" id="SSF55486">
    <property type="entry name" value="Metalloproteases ('zincins'), catalytic domain"/>
    <property type="match status" value="1"/>
</dbReference>
<proteinExistence type="predicted"/>